<sequence length="140" mass="15409">MQIQLRAPQDRELLPSLFAAIDEALARAGIAAALAHDIQLISEEVLCNAIDHGCRPGREHEVLVEIAIRPDRIALCFRDDGDPFDPLEHPPPDLDADIAARPLGGLGVHLIRTLADEIAYAREGHHNVLHVTLMRRTPTD</sequence>
<reference evidence="4" key="1">
    <citation type="journal article" date="2019" name="Int. J. Syst. Evol. Microbiol.">
        <title>The Global Catalogue of Microorganisms (GCM) 10K type strain sequencing project: providing services to taxonomists for standard genome sequencing and annotation.</title>
        <authorList>
            <consortium name="The Broad Institute Genomics Platform"/>
            <consortium name="The Broad Institute Genome Sequencing Center for Infectious Disease"/>
            <person name="Wu L."/>
            <person name="Ma J."/>
        </authorList>
    </citation>
    <scope>NUCLEOTIDE SEQUENCE [LARGE SCALE GENOMIC DNA]</scope>
    <source>
        <strain evidence="4">KACC 11407</strain>
    </source>
</reference>
<dbReference type="CDD" id="cd16936">
    <property type="entry name" value="HATPase_RsbW-like"/>
    <property type="match status" value="1"/>
</dbReference>
<protein>
    <submittedName>
        <fullName evidence="3">ATP-binding protein</fullName>
        <ecNumber evidence="3">2.7.13.3</ecNumber>
    </submittedName>
</protein>
<dbReference type="PANTHER" id="PTHR35526">
    <property type="entry name" value="ANTI-SIGMA-F FACTOR RSBW-RELATED"/>
    <property type="match status" value="1"/>
</dbReference>
<evidence type="ECO:0000256" key="1">
    <source>
        <dbReference type="ARBA" id="ARBA00022527"/>
    </source>
</evidence>
<keyword evidence="1" id="KW-0418">Kinase</keyword>
<dbReference type="InterPro" id="IPR050267">
    <property type="entry name" value="Anti-sigma-factor_SerPK"/>
</dbReference>
<dbReference type="Pfam" id="PF13581">
    <property type="entry name" value="HATPase_c_2"/>
    <property type="match status" value="1"/>
</dbReference>
<keyword evidence="3" id="KW-0067">ATP-binding</keyword>
<dbReference type="GO" id="GO:0004673">
    <property type="term" value="F:protein histidine kinase activity"/>
    <property type="evidence" value="ECO:0007669"/>
    <property type="project" value="UniProtKB-EC"/>
</dbReference>
<keyword evidence="1" id="KW-0723">Serine/threonine-protein kinase</keyword>
<keyword evidence="3" id="KW-0547">Nucleotide-binding</keyword>
<evidence type="ECO:0000259" key="2">
    <source>
        <dbReference type="Pfam" id="PF13581"/>
    </source>
</evidence>
<dbReference type="InterPro" id="IPR003594">
    <property type="entry name" value="HATPase_dom"/>
</dbReference>
<keyword evidence="3" id="KW-0808">Transferase</keyword>
<gene>
    <name evidence="3" type="ORF">ACFPN1_13130</name>
</gene>
<dbReference type="RefSeq" id="WP_386755557.1">
    <property type="nucleotide sequence ID" value="NZ_JBHSNM010000005.1"/>
</dbReference>
<dbReference type="Gene3D" id="3.30.565.10">
    <property type="entry name" value="Histidine kinase-like ATPase, C-terminal domain"/>
    <property type="match status" value="1"/>
</dbReference>
<accession>A0ABW0SQ06</accession>
<dbReference type="PANTHER" id="PTHR35526:SF6">
    <property type="entry name" value="SLR1861 PROTEIN"/>
    <property type="match status" value="1"/>
</dbReference>
<organism evidence="3 4">
    <name type="scientific">Lysobacter yangpyeongensis</name>
    <dbReference type="NCBI Taxonomy" id="346182"/>
    <lineage>
        <taxon>Bacteria</taxon>
        <taxon>Pseudomonadati</taxon>
        <taxon>Pseudomonadota</taxon>
        <taxon>Gammaproteobacteria</taxon>
        <taxon>Lysobacterales</taxon>
        <taxon>Lysobacteraceae</taxon>
        <taxon>Lysobacter</taxon>
    </lineage>
</organism>
<dbReference type="GO" id="GO:0005524">
    <property type="term" value="F:ATP binding"/>
    <property type="evidence" value="ECO:0007669"/>
    <property type="project" value="UniProtKB-KW"/>
</dbReference>
<keyword evidence="4" id="KW-1185">Reference proteome</keyword>
<feature type="domain" description="Histidine kinase/HSP90-like ATPase" evidence="2">
    <location>
        <begin position="9"/>
        <end position="132"/>
    </location>
</feature>
<dbReference type="Proteomes" id="UP001596036">
    <property type="component" value="Unassembled WGS sequence"/>
</dbReference>
<dbReference type="InterPro" id="IPR036890">
    <property type="entry name" value="HATPase_C_sf"/>
</dbReference>
<dbReference type="EMBL" id="JBHSNM010000005">
    <property type="protein sequence ID" value="MFC5571003.1"/>
    <property type="molecule type" value="Genomic_DNA"/>
</dbReference>
<evidence type="ECO:0000313" key="4">
    <source>
        <dbReference type="Proteomes" id="UP001596036"/>
    </source>
</evidence>
<name>A0ABW0SQ06_9GAMM</name>
<comment type="caution">
    <text evidence="3">The sequence shown here is derived from an EMBL/GenBank/DDBJ whole genome shotgun (WGS) entry which is preliminary data.</text>
</comment>
<proteinExistence type="predicted"/>
<evidence type="ECO:0000313" key="3">
    <source>
        <dbReference type="EMBL" id="MFC5571003.1"/>
    </source>
</evidence>
<dbReference type="EC" id="2.7.13.3" evidence="3"/>
<dbReference type="SUPFAM" id="SSF55874">
    <property type="entry name" value="ATPase domain of HSP90 chaperone/DNA topoisomerase II/histidine kinase"/>
    <property type="match status" value="1"/>
</dbReference>